<gene>
    <name evidence="2" type="ORF">CWI39_2191p0010</name>
</gene>
<dbReference type="CDD" id="cd02440">
    <property type="entry name" value="AdoMet_MTases"/>
    <property type="match status" value="1"/>
</dbReference>
<organism evidence="2 3">
    <name type="scientific">Hamiltosporidium magnivora</name>
    <dbReference type="NCBI Taxonomy" id="148818"/>
    <lineage>
        <taxon>Eukaryota</taxon>
        <taxon>Fungi</taxon>
        <taxon>Fungi incertae sedis</taxon>
        <taxon>Microsporidia</taxon>
        <taxon>Dubosqiidae</taxon>
        <taxon>Hamiltosporidium</taxon>
    </lineage>
</organism>
<dbReference type="Pfam" id="PF08241">
    <property type="entry name" value="Methyltransf_11"/>
    <property type="match status" value="1"/>
</dbReference>
<dbReference type="GO" id="GO:0016435">
    <property type="term" value="F:rRNA (guanine) methyltransferase activity"/>
    <property type="evidence" value="ECO:0007669"/>
    <property type="project" value="InterPro"/>
</dbReference>
<comment type="caution">
    <text evidence="2">The sequence shown here is derived from an EMBL/GenBank/DDBJ whole genome shotgun (WGS) entry which is preliminary data.</text>
</comment>
<dbReference type="Proteomes" id="UP000293045">
    <property type="component" value="Unassembled WGS sequence"/>
</dbReference>
<dbReference type="EMBL" id="PIXR01002191">
    <property type="protein sequence ID" value="TBT98986.1"/>
    <property type="molecule type" value="Genomic_DNA"/>
</dbReference>
<sequence>MNLPEYKGPAEIESQKYDRNTRINKIQIDMTERCIELCEISKDHLILDLGCGSGISGCVLSQYEYIWIGTDISHSMLKICKNKEFAFDLCRSDIGTNFCFKKNTFDKIISVSVLQWLFHSYSSTHEPFLRINIFFQNLFFVLKNHGQAVLQFYPENSKQTDIFIKVARKAGFQGGLVIDNEGTKNKKYFLVLRVFKQ</sequence>
<dbReference type="GO" id="GO:0070476">
    <property type="term" value="P:rRNA (guanine-N7)-methylation"/>
    <property type="evidence" value="ECO:0007669"/>
    <property type="project" value="InterPro"/>
</dbReference>
<name>A0A4Q9KVV8_9MICR</name>
<evidence type="ECO:0000313" key="3">
    <source>
        <dbReference type="Proteomes" id="UP000293045"/>
    </source>
</evidence>
<dbReference type="AlphaFoldDB" id="A0A4Q9KVV8"/>
<dbReference type="InterPro" id="IPR029063">
    <property type="entry name" value="SAM-dependent_MTases_sf"/>
</dbReference>
<dbReference type="GO" id="GO:0005730">
    <property type="term" value="C:nucleolus"/>
    <property type="evidence" value="ECO:0007669"/>
    <property type="project" value="TreeGrafter"/>
</dbReference>
<protein>
    <submittedName>
        <fullName evidence="2">Putative methyltransferase</fullName>
    </submittedName>
</protein>
<accession>A0A4Q9KVV8</accession>
<dbReference type="InterPro" id="IPR039769">
    <property type="entry name" value="Bud23-like"/>
</dbReference>
<dbReference type="Gene3D" id="3.40.50.150">
    <property type="entry name" value="Vaccinia Virus protein VP39"/>
    <property type="match status" value="1"/>
</dbReference>
<dbReference type="InterPro" id="IPR013216">
    <property type="entry name" value="Methyltransf_11"/>
</dbReference>
<keyword evidence="2" id="KW-0489">Methyltransferase</keyword>
<feature type="domain" description="Methyltransferase type 11" evidence="1">
    <location>
        <begin position="47"/>
        <end position="147"/>
    </location>
</feature>
<reference evidence="2 3" key="1">
    <citation type="submission" date="2017-12" db="EMBL/GenBank/DDBJ databases">
        <authorList>
            <person name="Pombert J.-F."/>
            <person name="Haag K.L."/>
            <person name="Ebert D."/>
        </authorList>
    </citation>
    <scope>NUCLEOTIDE SEQUENCE [LARGE SCALE GENOMIC DNA]</scope>
    <source>
        <strain evidence="2">IL-BN-2</strain>
    </source>
</reference>
<evidence type="ECO:0000313" key="2">
    <source>
        <dbReference type="EMBL" id="TBT98986.1"/>
    </source>
</evidence>
<dbReference type="VEuPathDB" id="MicrosporidiaDB:CWI36_0552p0010"/>
<dbReference type="PANTHER" id="PTHR12734">
    <property type="entry name" value="METHYLTRANSFERASE-RELATED"/>
    <property type="match status" value="1"/>
</dbReference>
<dbReference type="SUPFAM" id="SSF53335">
    <property type="entry name" value="S-adenosyl-L-methionine-dependent methyltransferases"/>
    <property type="match status" value="1"/>
</dbReference>
<dbReference type="VEuPathDB" id="MicrosporidiaDB:CWI39_2191p0010"/>
<keyword evidence="2" id="KW-0808">Transferase</keyword>
<evidence type="ECO:0000259" key="1">
    <source>
        <dbReference type="Pfam" id="PF08241"/>
    </source>
</evidence>
<proteinExistence type="predicted"/>
<dbReference type="PANTHER" id="PTHR12734:SF0">
    <property type="entry name" value="18S RRNA (GUANINE-N(7))-METHYLTRANSFERASE-RELATED"/>
    <property type="match status" value="1"/>
</dbReference>